<keyword evidence="3 9" id="KW-0813">Transport</keyword>
<dbReference type="InterPro" id="IPR000515">
    <property type="entry name" value="MetI-like"/>
</dbReference>
<feature type="compositionally biased region" description="Low complexity" evidence="11">
    <location>
        <begin position="1"/>
        <end position="18"/>
    </location>
</feature>
<keyword evidence="5 10" id="KW-0592">Phosphate transport</keyword>
<dbReference type="InterPro" id="IPR011864">
    <property type="entry name" value="Phosphate_PstC"/>
</dbReference>
<feature type="transmembrane region" description="Helical" evidence="9">
    <location>
        <begin position="134"/>
        <end position="152"/>
    </location>
</feature>
<dbReference type="NCBIfam" id="TIGR02138">
    <property type="entry name" value="phosphate_pstC"/>
    <property type="match status" value="1"/>
</dbReference>
<evidence type="ECO:0000256" key="9">
    <source>
        <dbReference type="RuleBase" id="RU363032"/>
    </source>
</evidence>
<comment type="caution">
    <text evidence="13">The sequence shown here is derived from an EMBL/GenBank/DDBJ whole genome shotgun (WGS) entry which is preliminary data.</text>
</comment>
<feature type="transmembrane region" description="Helical" evidence="9">
    <location>
        <begin position="189"/>
        <end position="212"/>
    </location>
</feature>
<feature type="domain" description="ABC transmembrane type-1" evidence="12">
    <location>
        <begin position="97"/>
        <end position="324"/>
    </location>
</feature>
<reference evidence="14" key="1">
    <citation type="journal article" date="2019" name="Int. J. Syst. Evol. Microbiol.">
        <title>The Global Catalogue of Microorganisms (GCM) 10K type strain sequencing project: providing services to taxonomists for standard genome sequencing and annotation.</title>
        <authorList>
            <consortium name="The Broad Institute Genomics Platform"/>
            <consortium name="The Broad Institute Genome Sequencing Center for Infectious Disease"/>
            <person name="Wu L."/>
            <person name="Ma J."/>
        </authorList>
    </citation>
    <scope>NUCLEOTIDE SEQUENCE [LARGE SCALE GENOMIC DNA]</scope>
    <source>
        <strain evidence="14">JCM 11483</strain>
    </source>
</reference>
<evidence type="ECO:0000256" key="5">
    <source>
        <dbReference type="ARBA" id="ARBA00022592"/>
    </source>
</evidence>
<keyword evidence="4 10" id="KW-1003">Cell membrane</keyword>
<evidence type="ECO:0000256" key="11">
    <source>
        <dbReference type="SAM" id="MobiDB-lite"/>
    </source>
</evidence>
<dbReference type="RefSeq" id="WP_425574536.1">
    <property type="nucleotide sequence ID" value="NZ_BAAAYG010000003.1"/>
</dbReference>
<dbReference type="InterPro" id="IPR051124">
    <property type="entry name" value="Phosphate_Transport_Permease"/>
</dbReference>
<comment type="similarity">
    <text evidence="2 10">Belongs to the binding-protein-dependent transport system permease family. CysTW subfamily.</text>
</comment>
<dbReference type="InterPro" id="IPR035906">
    <property type="entry name" value="MetI-like_sf"/>
</dbReference>
<proteinExistence type="inferred from homology"/>
<sequence length="338" mass="35204">MATPDDTSTRTSTDPSSDAAPTRSTGRGGSTALSRSDARGVFGDRLFGGLAMAAGIVILAILAFVVLFLTLNSGPAVVDDEGGLMIGEFVDYAWPLMVGTLIASVIALLLATPVAVGVALFISHYAPPRLSKPIGYVIDLLAAIPSVVYGAWGMSFLAPGLVPGYEWLHETLGFIPLFAGDPSQTGRTILTAGVVLSVMVLPIITSVCREIFVQTPKLHEEAALALGATRWEMISMTVFPFARAGIISGVMLGLGRALGETMAVTLVLSPGLLTASLISSGNSTIPAEIALGYPEAPPGSERQAQLIAIGLVLFVITLLVNMAARWIVSRHKDFSGAN</sequence>
<evidence type="ECO:0000256" key="3">
    <source>
        <dbReference type="ARBA" id="ARBA00022448"/>
    </source>
</evidence>
<keyword evidence="6 9" id="KW-0812">Transmembrane</keyword>
<feature type="transmembrane region" description="Helical" evidence="9">
    <location>
        <begin position="233"/>
        <end position="254"/>
    </location>
</feature>
<dbReference type="PROSITE" id="PS50928">
    <property type="entry name" value="ABC_TM1"/>
    <property type="match status" value="1"/>
</dbReference>
<comment type="function">
    <text evidence="10">Part of the binding-protein-dependent transport system for phosphate; probably responsible for the translocation of the substrate across the membrane.</text>
</comment>
<evidence type="ECO:0000256" key="8">
    <source>
        <dbReference type="ARBA" id="ARBA00023136"/>
    </source>
</evidence>
<feature type="transmembrane region" description="Helical" evidence="9">
    <location>
        <begin position="46"/>
        <end position="72"/>
    </location>
</feature>
<evidence type="ECO:0000259" key="12">
    <source>
        <dbReference type="PROSITE" id="PS50928"/>
    </source>
</evidence>
<evidence type="ECO:0000256" key="10">
    <source>
        <dbReference type="RuleBase" id="RU363054"/>
    </source>
</evidence>
<dbReference type="SUPFAM" id="SSF161098">
    <property type="entry name" value="MetI-like"/>
    <property type="match status" value="1"/>
</dbReference>
<dbReference type="EMBL" id="BAAAYG010000003">
    <property type="protein sequence ID" value="GAA3281262.1"/>
    <property type="molecule type" value="Genomic_DNA"/>
</dbReference>
<evidence type="ECO:0000256" key="2">
    <source>
        <dbReference type="ARBA" id="ARBA00007069"/>
    </source>
</evidence>
<dbReference type="PANTHER" id="PTHR30425">
    <property type="entry name" value="PHOSPHATE TRANSPORT SYSTEM PERMEASE PROTEIN PST"/>
    <property type="match status" value="1"/>
</dbReference>
<feature type="transmembrane region" description="Helical" evidence="9">
    <location>
        <begin position="92"/>
        <end position="122"/>
    </location>
</feature>
<keyword evidence="7 9" id="KW-1133">Transmembrane helix</keyword>
<evidence type="ECO:0000256" key="6">
    <source>
        <dbReference type="ARBA" id="ARBA00022692"/>
    </source>
</evidence>
<evidence type="ECO:0000256" key="4">
    <source>
        <dbReference type="ARBA" id="ARBA00022475"/>
    </source>
</evidence>
<dbReference type="Proteomes" id="UP001501736">
    <property type="component" value="Unassembled WGS sequence"/>
</dbReference>
<dbReference type="Gene3D" id="1.10.3720.10">
    <property type="entry name" value="MetI-like"/>
    <property type="match status" value="1"/>
</dbReference>
<keyword evidence="8 9" id="KW-0472">Membrane</keyword>
<protein>
    <recommendedName>
        <fullName evidence="10">Phosphate transport system permease protein</fullName>
    </recommendedName>
</protein>
<accession>A0ABP6R9G4</accession>
<evidence type="ECO:0000256" key="7">
    <source>
        <dbReference type="ARBA" id="ARBA00022989"/>
    </source>
</evidence>
<organism evidence="13 14">
    <name type="scientific">Nesterenkonia halobia</name>
    <dbReference type="NCBI Taxonomy" id="37922"/>
    <lineage>
        <taxon>Bacteria</taxon>
        <taxon>Bacillati</taxon>
        <taxon>Actinomycetota</taxon>
        <taxon>Actinomycetes</taxon>
        <taxon>Micrococcales</taxon>
        <taxon>Micrococcaceae</taxon>
        <taxon>Nesterenkonia</taxon>
    </lineage>
</organism>
<dbReference type="Pfam" id="PF00528">
    <property type="entry name" value="BPD_transp_1"/>
    <property type="match status" value="1"/>
</dbReference>
<gene>
    <name evidence="13" type="primary">pstC</name>
    <name evidence="13" type="ORF">GCM10020260_06560</name>
</gene>
<feature type="region of interest" description="Disordered" evidence="11">
    <location>
        <begin position="1"/>
        <end position="34"/>
    </location>
</feature>
<name>A0ABP6R9G4_9MICC</name>
<feature type="transmembrane region" description="Helical" evidence="9">
    <location>
        <begin position="306"/>
        <end position="328"/>
    </location>
</feature>
<evidence type="ECO:0000313" key="13">
    <source>
        <dbReference type="EMBL" id="GAA3281262.1"/>
    </source>
</evidence>
<dbReference type="CDD" id="cd06261">
    <property type="entry name" value="TM_PBP2"/>
    <property type="match status" value="1"/>
</dbReference>
<dbReference type="PANTHER" id="PTHR30425:SF1">
    <property type="entry name" value="PHOSPHATE TRANSPORT SYSTEM PERMEASE PROTEIN PSTC"/>
    <property type="match status" value="1"/>
</dbReference>
<keyword evidence="14" id="KW-1185">Reference proteome</keyword>
<evidence type="ECO:0000313" key="14">
    <source>
        <dbReference type="Proteomes" id="UP001501736"/>
    </source>
</evidence>
<evidence type="ECO:0000256" key="1">
    <source>
        <dbReference type="ARBA" id="ARBA00004651"/>
    </source>
</evidence>
<comment type="subcellular location">
    <subcellularLocation>
        <location evidence="1 9">Cell membrane</location>
        <topology evidence="1 9">Multi-pass membrane protein</topology>
    </subcellularLocation>
</comment>